<name>A0A3A3EFT6_9GAMM</name>
<evidence type="ECO:0000256" key="1">
    <source>
        <dbReference type="ARBA" id="ARBA00022801"/>
    </source>
</evidence>
<dbReference type="PANTHER" id="PTHR37294:SF1">
    <property type="entry name" value="3'-5' EXORIBONUCLEASE YHAM"/>
    <property type="match status" value="1"/>
</dbReference>
<proteinExistence type="predicted"/>
<dbReference type="GO" id="GO:0031125">
    <property type="term" value="P:rRNA 3'-end processing"/>
    <property type="evidence" value="ECO:0007669"/>
    <property type="project" value="TreeGrafter"/>
</dbReference>
<dbReference type="Proteomes" id="UP000265938">
    <property type="component" value="Unassembled WGS sequence"/>
</dbReference>
<dbReference type="Pfam" id="PF01966">
    <property type="entry name" value="HD"/>
    <property type="match status" value="1"/>
</dbReference>
<dbReference type="GO" id="GO:0016787">
    <property type="term" value="F:hydrolase activity"/>
    <property type="evidence" value="ECO:0007669"/>
    <property type="project" value="UniProtKB-KW"/>
</dbReference>
<sequence length="309" mass="34941">MKTFEIDSIQPLLSDVIEFKRFMGRYYLSNITIKEDSIGQKCWVLTLSDGTGDFNVYCNSQELMSIELKSHSIVHVEAALLQTHGSAYFKCKNLLECNHSHKLGEDLSNLPRSQCPLPKYFDALIVLVNRVQNPYLRSFIRSVLLQKSVGVRYLQCPASLNYHHNYPGGLLRHSVEIAWDILGVGDLNSHEKDIAVVAALLHDIGKTLTLTSSMRRTEIGKLVDHSQLTLEVCSNELKKLESLAPNVANHLRHAWTCYSPKARYGFKPKTQVAKYLQKVDRMNAENDYGEGFIPQFSNVTEVLRETVGG</sequence>
<organism evidence="3 4">
    <name type="scientific">Pseudoalteromonas gelatinilytica</name>
    <dbReference type="NCBI Taxonomy" id="1703256"/>
    <lineage>
        <taxon>Bacteria</taxon>
        <taxon>Pseudomonadati</taxon>
        <taxon>Pseudomonadota</taxon>
        <taxon>Gammaproteobacteria</taxon>
        <taxon>Alteromonadales</taxon>
        <taxon>Pseudoalteromonadaceae</taxon>
        <taxon>Pseudoalteromonas</taxon>
    </lineage>
</organism>
<gene>
    <name evidence="3" type="ORF">D4741_17020</name>
</gene>
<dbReference type="InterPro" id="IPR006674">
    <property type="entry name" value="HD_domain"/>
</dbReference>
<dbReference type="RefSeq" id="WP_119853809.1">
    <property type="nucleotide sequence ID" value="NZ_QYSE01000005.1"/>
</dbReference>
<evidence type="ECO:0000313" key="4">
    <source>
        <dbReference type="Proteomes" id="UP000265938"/>
    </source>
</evidence>
<reference evidence="3 4" key="1">
    <citation type="submission" date="2018-09" db="EMBL/GenBank/DDBJ databases">
        <title>Identification of marine bacteria producing industrial enzymes.</title>
        <authorList>
            <person name="Cheng T.H."/>
            <person name="Saidin J."/>
            <person name="Muhd D.D."/>
            <person name="Isa M.N.M."/>
            <person name="Bakar M.F.A."/>
            <person name="Ismail N."/>
        </authorList>
    </citation>
    <scope>NUCLEOTIDE SEQUENCE [LARGE SCALE GENOMIC DNA]</scope>
    <source>
        <strain evidence="3 4">MNAD 1.6</strain>
    </source>
</reference>
<evidence type="ECO:0000313" key="3">
    <source>
        <dbReference type="EMBL" id="RJF33653.1"/>
    </source>
</evidence>
<dbReference type="AlphaFoldDB" id="A0A3A3EFT6"/>
<dbReference type="InterPro" id="IPR003607">
    <property type="entry name" value="HD/PDEase_dom"/>
</dbReference>
<protein>
    <submittedName>
        <fullName evidence="3">HD domain-containing protein</fullName>
    </submittedName>
</protein>
<accession>A0A3A3EFT6</accession>
<dbReference type="InterPro" id="IPR050798">
    <property type="entry name" value="YhaM_exoribonuc/phosphodiest"/>
</dbReference>
<keyword evidence="1" id="KW-0378">Hydrolase</keyword>
<dbReference type="Gene3D" id="1.10.3210.40">
    <property type="match status" value="1"/>
</dbReference>
<dbReference type="SUPFAM" id="SSF109604">
    <property type="entry name" value="HD-domain/PDEase-like"/>
    <property type="match status" value="1"/>
</dbReference>
<dbReference type="EMBL" id="QYSE01000005">
    <property type="protein sequence ID" value="RJF33653.1"/>
    <property type="molecule type" value="Genomic_DNA"/>
</dbReference>
<evidence type="ECO:0000259" key="2">
    <source>
        <dbReference type="Pfam" id="PF01966"/>
    </source>
</evidence>
<feature type="domain" description="HD" evidence="2">
    <location>
        <begin position="172"/>
        <end position="282"/>
    </location>
</feature>
<comment type="caution">
    <text evidence="3">The sequence shown here is derived from an EMBL/GenBank/DDBJ whole genome shotgun (WGS) entry which is preliminary data.</text>
</comment>
<dbReference type="CDD" id="cd00077">
    <property type="entry name" value="HDc"/>
    <property type="match status" value="1"/>
</dbReference>
<dbReference type="PANTHER" id="PTHR37294">
    <property type="entry name" value="3'-5' EXORIBONUCLEASE YHAM"/>
    <property type="match status" value="1"/>
</dbReference>